<accession>A0A8S5THI8</accession>
<organism evidence="1">
    <name type="scientific">Myoviridae sp. ctIty1</name>
    <dbReference type="NCBI Taxonomy" id="2827673"/>
    <lineage>
        <taxon>Viruses</taxon>
        <taxon>Duplodnaviria</taxon>
        <taxon>Heunggongvirae</taxon>
        <taxon>Uroviricota</taxon>
        <taxon>Caudoviricetes</taxon>
    </lineage>
</organism>
<evidence type="ECO:0000313" key="1">
    <source>
        <dbReference type="EMBL" id="DAF62507.1"/>
    </source>
</evidence>
<proteinExistence type="predicted"/>
<sequence length="33" mass="3635">MFLYIFQVSDGRPPSIYTNLSPFSNILGGKTNG</sequence>
<name>A0A8S5THI8_9CAUD</name>
<reference evidence="1" key="1">
    <citation type="journal article" date="2021" name="Proc. Natl. Acad. Sci. U.S.A.">
        <title>A Catalog of Tens of Thousands of Viruses from Human Metagenomes Reveals Hidden Associations with Chronic Diseases.</title>
        <authorList>
            <person name="Tisza M.J."/>
            <person name="Buck C.B."/>
        </authorList>
    </citation>
    <scope>NUCLEOTIDE SEQUENCE</scope>
    <source>
        <strain evidence="1">CtIty1</strain>
    </source>
</reference>
<dbReference type="EMBL" id="BK032823">
    <property type="protein sequence ID" value="DAF62507.1"/>
    <property type="molecule type" value="Genomic_DNA"/>
</dbReference>
<protein>
    <submittedName>
        <fullName evidence="1">Uncharacterized protein</fullName>
    </submittedName>
</protein>